<dbReference type="InterPro" id="IPR052917">
    <property type="entry name" value="Stress-Dev_Protein"/>
</dbReference>
<dbReference type="InterPro" id="IPR012349">
    <property type="entry name" value="Split_barrel_FMN-bd"/>
</dbReference>
<proteinExistence type="predicted"/>
<feature type="domain" description="General stress protein FMN-binding split barrel" evidence="1">
    <location>
        <begin position="6"/>
        <end position="151"/>
    </location>
</feature>
<organism evidence="2 3">
    <name type="scientific">Agrococcus pavilionensis RW1</name>
    <dbReference type="NCBI Taxonomy" id="1330458"/>
    <lineage>
        <taxon>Bacteria</taxon>
        <taxon>Bacillati</taxon>
        <taxon>Actinomycetota</taxon>
        <taxon>Actinomycetes</taxon>
        <taxon>Micrococcales</taxon>
        <taxon>Microbacteriaceae</taxon>
        <taxon>Agrococcus</taxon>
    </lineage>
</organism>
<dbReference type="Pfam" id="PF16242">
    <property type="entry name" value="Pyrid_ox_like"/>
    <property type="match status" value="1"/>
</dbReference>
<evidence type="ECO:0000313" key="3">
    <source>
        <dbReference type="Proteomes" id="UP000016462"/>
    </source>
</evidence>
<dbReference type="PANTHER" id="PTHR34818:SF1">
    <property type="entry name" value="PROTEIN BLI-3"/>
    <property type="match status" value="1"/>
</dbReference>
<sequence length="160" mass="17363">MTDHTDELKTITDIMRSTKVASLAYVSQQGDLVSVPMGTQDFEHPHTVWFLTERSTEKVAAIAADPRVNVHYAGKGGWVSLAGTARFVDDREKLRQLWDASADAFMSGKPEDPDNGLLEITASSAEYWDSPGAVAVAVQLVKGIVSDEQPDMGESGVVRL</sequence>
<comment type="caution">
    <text evidence="2">The sequence shown here is derived from an EMBL/GenBank/DDBJ whole genome shotgun (WGS) entry which is preliminary data.</text>
</comment>
<dbReference type="OrthoDB" id="1432662at2"/>
<dbReference type="Gene3D" id="2.30.110.10">
    <property type="entry name" value="Electron Transport, Fmn-binding Protein, Chain A"/>
    <property type="match status" value="1"/>
</dbReference>
<dbReference type="RefSeq" id="WP_021009390.1">
    <property type="nucleotide sequence ID" value="NZ_ASHR01000004.1"/>
</dbReference>
<dbReference type="Proteomes" id="UP000016462">
    <property type="component" value="Unassembled WGS sequence"/>
</dbReference>
<dbReference type="AlphaFoldDB" id="U1MU05"/>
<accession>U1MU05</accession>
<evidence type="ECO:0000313" key="2">
    <source>
        <dbReference type="EMBL" id="ERG65421.1"/>
    </source>
</evidence>
<reference evidence="2 3" key="1">
    <citation type="journal article" date="2013" name="Genome Announc.">
        <title>First draft genome sequence from a member of the genus agrococcus, isolated from modern microbialites.</title>
        <authorList>
            <person name="White R.A.III."/>
            <person name="Grassa C.J."/>
            <person name="Suttle C.A."/>
        </authorList>
    </citation>
    <scope>NUCLEOTIDE SEQUENCE [LARGE SCALE GENOMIC DNA]</scope>
    <source>
        <strain evidence="2 3">RW1</strain>
    </source>
</reference>
<dbReference type="SUPFAM" id="SSF50475">
    <property type="entry name" value="FMN-binding split barrel"/>
    <property type="match status" value="1"/>
</dbReference>
<dbReference type="EMBL" id="ASHR01000004">
    <property type="protein sequence ID" value="ERG65421.1"/>
    <property type="molecule type" value="Genomic_DNA"/>
</dbReference>
<dbReference type="InterPro" id="IPR038725">
    <property type="entry name" value="YdaG_split_barrel_FMN-bd"/>
</dbReference>
<name>U1MU05_9MICO</name>
<evidence type="ECO:0000259" key="1">
    <source>
        <dbReference type="Pfam" id="PF16242"/>
    </source>
</evidence>
<gene>
    <name evidence="2" type="ORF">L332_13350</name>
</gene>
<protein>
    <recommendedName>
        <fullName evidence="1">General stress protein FMN-binding split barrel domain-containing protein</fullName>
    </recommendedName>
</protein>
<keyword evidence="3" id="KW-1185">Reference proteome</keyword>
<dbReference type="PANTHER" id="PTHR34818">
    <property type="entry name" value="PROTEIN BLI-3"/>
    <property type="match status" value="1"/>
</dbReference>